<keyword evidence="1" id="KW-0732">Signal</keyword>
<name>A0A919JPP7_9ACTN</name>
<keyword evidence="3" id="KW-1185">Reference proteome</keyword>
<dbReference type="AlphaFoldDB" id="A0A919JPP7"/>
<dbReference type="RefSeq" id="WP_203775593.1">
    <property type="nucleotide sequence ID" value="NZ_BAAAYJ010000071.1"/>
</dbReference>
<comment type="caution">
    <text evidence="2">The sequence shown here is derived from an EMBL/GenBank/DDBJ whole genome shotgun (WGS) entry which is preliminary data.</text>
</comment>
<evidence type="ECO:0000313" key="3">
    <source>
        <dbReference type="Proteomes" id="UP000647172"/>
    </source>
</evidence>
<evidence type="ECO:0008006" key="4">
    <source>
        <dbReference type="Google" id="ProtNLM"/>
    </source>
</evidence>
<dbReference type="Proteomes" id="UP000647172">
    <property type="component" value="Unassembled WGS sequence"/>
</dbReference>
<dbReference type="EMBL" id="BOMQ01000085">
    <property type="protein sequence ID" value="GIE53498.1"/>
    <property type="molecule type" value="Genomic_DNA"/>
</dbReference>
<organism evidence="2 3">
    <name type="scientific">Actinoplanes nipponensis</name>
    <dbReference type="NCBI Taxonomy" id="135950"/>
    <lineage>
        <taxon>Bacteria</taxon>
        <taxon>Bacillati</taxon>
        <taxon>Actinomycetota</taxon>
        <taxon>Actinomycetes</taxon>
        <taxon>Micromonosporales</taxon>
        <taxon>Micromonosporaceae</taxon>
        <taxon>Actinoplanes</taxon>
    </lineage>
</organism>
<reference evidence="2" key="1">
    <citation type="submission" date="2021-01" db="EMBL/GenBank/DDBJ databases">
        <title>Whole genome shotgun sequence of Actinoplanes nipponensis NBRC 14063.</title>
        <authorList>
            <person name="Komaki H."/>
            <person name="Tamura T."/>
        </authorList>
    </citation>
    <scope>NUCLEOTIDE SEQUENCE</scope>
    <source>
        <strain evidence="2">NBRC 14063</strain>
    </source>
</reference>
<accession>A0A919JPP7</accession>
<evidence type="ECO:0000256" key="1">
    <source>
        <dbReference type="SAM" id="SignalP"/>
    </source>
</evidence>
<feature type="chain" id="PRO_5036742362" description="DUF11 domain-containing protein" evidence="1">
    <location>
        <begin position="32"/>
        <end position="462"/>
    </location>
</feature>
<evidence type="ECO:0000313" key="2">
    <source>
        <dbReference type="EMBL" id="GIE53498.1"/>
    </source>
</evidence>
<sequence>MNLAHAGRRLGRLAVAATAVAVASAAAPAHAATDPEEPGPGAGARVWAFVEDMTVAPAGAPAKDLHIEVITSGAVNPRLVLDVSELAGLVTFAWPAGCTTAGPVATCPAPAGSVDNNAPLLIPVRAVAGAPAGAHGTLSVRGDADNPGDGNDLMSDDAVITVSGDGPDLAALVEGSIPDARVGDRVHAPMTVTNLGNRAVQGIRVTVEFSRPLTPTPYANCRYGFRAGFPERGTVAVCDFPQRIDPGAVFKLQRGFGALVTEAAVDHQVIEYTVAPQAGAGLPTGVTLEGRGGSRLSLVRVTAAPARARVSSAADVDSANDSRYWGFEVDNLLDVAAVGATASGAIGETVRVEVGARNIGGAIDFTRYGSSAARFRFQLPGGTEVTDVPANCALDGDSPATTYVCNLPSLYFDRGATFLRTFALTVTGPSYDAGQVYADIDGPAADEDFANDRADVSLTVTG</sequence>
<protein>
    <recommendedName>
        <fullName evidence="4">DUF11 domain-containing protein</fullName>
    </recommendedName>
</protein>
<gene>
    <name evidence="2" type="ORF">Ani05nite_70320</name>
</gene>
<proteinExistence type="predicted"/>
<feature type="signal peptide" evidence="1">
    <location>
        <begin position="1"/>
        <end position="31"/>
    </location>
</feature>